<name>A0A4U7B369_9PEZI</name>
<gene>
    <name evidence="3" type="ORF">C1H76_4272</name>
</gene>
<proteinExistence type="predicted"/>
<dbReference type="AlphaFoldDB" id="A0A4U7B369"/>
<evidence type="ECO:0000313" key="3">
    <source>
        <dbReference type="EMBL" id="TKX23206.1"/>
    </source>
</evidence>
<sequence length="358" mass="39466">MPLHLSTSYETAAMQESSREARRFLNSKVRNNWEYPPLPEWAERTPHPLDRPAAVTSALEDSSLDMPTSAWEEQQGEDLNFEPIAWKERDYSSSSSVDECSAAEFMDLDEDQPKRKHRFLFDSPDTVGEAMAARKENRKRKRAQVLEEEMAWNTGLAHFIARRNAWTCARQPSQVPAPSNSSSSTNRPSTSSRHRLSVGSRGASSRASAESATPSLSSHHTPDLEIHHSPTPSTPASTPPPPSEPGPASLRTVIPIPPPMLPDHPVRSKITTATYSEIYSKIILQSRTPTVPINLGHITKSLVRGWIEEGNWPPKQGAVDPLVGKKKGKGEKHHHISKGVKAVGRVLGLGIGSDEGKR</sequence>
<feature type="region of interest" description="Disordered" evidence="1">
    <location>
        <begin position="1"/>
        <end position="20"/>
    </location>
</feature>
<reference evidence="3 4" key="1">
    <citation type="submission" date="2018-02" db="EMBL/GenBank/DDBJ databases">
        <title>Draft genome sequences of Elsinoe sp., causing black scab on jojoba.</title>
        <authorList>
            <person name="Stodart B."/>
            <person name="Jeffress S."/>
            <person name="Ash G."/>
            <person name="Arun Chinnappa K."/>
        </authorList>
    </citation>
    <scope>NUCLEOTIDE SEQUENCE [LARGE SCALE GENOMIC DNA]</scope>
    <source>
        <strain evidence="3 4">Hillstone_2</strain>
    </source>
</reference>
<evidence type="ECO:0000313" key="4">
    <source>
        <dbReference type="Proteomes" id="UP000308133"/>
    </source>
</evidence>
<protein>
    <recommendedName>
        <fullName evidence="2">Gag1-like clamp domain-containing protein</fullName>
    </recommendedName>
</protein>
<evidence type="ECO:0000259" key="2">
    <source>
        <dbReference type="Pfam" id="PF13259"/>
    </source>
</evidence>
<dbReference type="PANTHER" id="PTHR28065:SF1">
    <property type="entry name" value="DUF4050 DOMAIN-CONTAINING PROTEIN"/>
    <property type="match status" value="1"/>
</dbReference>
<evidence type="ECO:0000256" key="1">
    <source>
        <dbReference type="SAM" id="MobiDB-lite"/>
    </source>
</evidence>
<feature type="domain" description="Gag1-like clamp" evidence="2">
    <location>
        <begin position="120"/>
        <end position="313"/>
    </location>
</feature>
<feature type="compositionally biased region" description="Low complexity" evidence="1">
    <location>
        <begin position="178"/>
        <end position="212"/>
    </location>
</feature>
<feature type="compositionally biased region" description="Polar residues" evidence="1">
    <location>
        <begin position="1"/>
        <end position="16"/>
    </location>
</feature>
<dbReference type="PANTHER" id="PTHR28065">
    <property type="entry name" value="FREQUENIN"/>
    <property type="match status" value="1"/>
</dbReference>
<organism evidence="3 4">
    <name type="scientific">Elsinoe australis</name>
    <dbReference type="NCBI Taxonomy" id="40998"/>
    <lineage>
        <taxon>Eukaryota</taxon>
        <taxon>Fungi</taxon>
        <taxon>Dikarya</taxon>
        <taxon>Ascomycota</taxon>
        <taxon>Pezizomycotina</taxon>
        <taxon>Dothideomycetes</taxon>
        <taxon>Dothideomycetidae</taxon>
        <taxon>Myriangiales</taxon>
        <taxon>Elsinoaceae</taxon>
        <taxon>Elsinoe</taxon>
    </lineage>
</organism>
<dbReference type="Proteomes" id="UP000308133">
    <property type="component" value="Unassembled WGS sequence"/>
</dbReference>
<comment type="caution">
    <text evidence="3">The sequence shown here is derived from an EMBL/GenBank/DDBJ whole genome shotgun (WGS) entry which is preliminary data.</text>
</comment>
<feature type="region of interest" description="Disordered" evidence="1">
    <location>
        <begin position="170"/>
        <end position="265"/>
    </location>
</feature>
<dbReference type="InterPro" id="IPR025124">
    <property type="entry name" value="Gag1-like_clamp"/>
</dbReference>
<accession>A0A4U7B369</accession>
<dbReference type="EMBL" id="PTQR01000054">
    <property type="protein sequence ID" value="TKX23206.1"/>
    <property type="molecule type" value="Genomic_DNA"/>
</dbReference>
<dbReference type="Pfam" id="PF13259">
    <property type="entry name" value="clamp_Gag1-like"/>
    <property type="match status" value="1"/>
</dbReference>
<dbReference type="InterPro" id="IPR053274">
    <property type="entry name" value="Fluconazole_resistance"/>
</dbReference>